<feature type="domain" description="Serine aminopeptidase S33" evidence="1">
    <location>
        <begin position="5"/>
        <end position="111"/>
    </location>
</feature>
<name>A0A7I9VCJ0_9ACTN</name>
<dbReference type="InterPro" id="IPR029058">
    <property type="entry name" value="AB_hydrolase_fold"/>
</dbReference>
<dbReference type="EMBL" id="BJOV01000005">
    <property type="protein sequence ID" value="GEE03027.1"/>
    <property type="molecule type" value="Genomic_DNA"/>
</dbReference>
<dbReference type="InterPro" id="IPR017208">
    <property type="entry name" value="UCP037442_abhydr"/>
</dbReference>
<evidence type="ECO:0000313" key="2">
    <source>
        <dbReference type="EMBL" id="GEE03027.1"/>
    </source>
</evidence>
<dbReference type="Proteomes" id="UP000444960">
    <property type="component" value="Unassembled WGS sequence"/>
</dbReference>
<dbReference type="RefSeq" id="WP_161896596.1">
    <property type="nucleotide sequence ID" value="NZ_BJOV01000005.1"/>
</dbReference>
<dbReference type="SUPFAM" id="SSF53474">
    <property type="entry name" value="alpha/beta-Hydrolases"/>
    <property type="match status" value="1"/>
</dbReference>
<dbReference type="Pfam" id="PF12146">
    <property type="entry name" value="Hydrolase_4"/>
    <property type="match status" value="1"/>
</dbReference>
<organism evidence="2 3">
    <name type="scientific">Gordonia spumicola</name>
    <dbReference type="NCBI Taxonomy" id="589161"/>
    <lineage>
        <taxon>Bacteria</taxon>
        <taxon>Bacillati</taxon>
        <taxon>Actinomycetota</taxon>
        <taxon>Actinomycetes</taxon>
        <taxon>Mycobacteriales</taxon>
        <taxon>Gordoniaceae</taxon>
        <taxon>Gordonia</taxon>
    </lineage>
</organism>
<evidence type="ECO:0000259" key="1">
    <source>
        <dbReference type="Pfam" id="PF12146"/>
    </source>
</evidence>
<accession>A0A7I9VCJ0</accession>
<keyword evidence="3" id="KW-1185">Reference proteome</keyword>
<dbReference type="Gene3D" id="3.40.50.1820">
    <property type="entry name" value="alpha/beta hydrolase"/>
    <property type="match status" value="1"/>
</dbReference>
<gene>
    <name evidence="2" type="ORF">nbrc107696_34730</name>
</gene>
<dbReference type="AlphaFoldDB" id="A0A7I9VCJ0"/>
<protein>
    <recommendedName>
        <fullName evidence="1">Serine aminopeptidase S33 domain-containing protein</fullName>
    </recommendedName>
</protein>
<reference evidence="3" key="1">
    <citation type="submission" date="2019-06" db="EMBL/GenBank/DDBJ databases">
        <title>Gordonia isolated from sludge of a wastewater treatment plant.</title>
        <authorList>
            <person name="Tamura T."/>
            <person name="Aoyama K."/>
            <person name="Kang Y."/>
            <person name="Saito S."/>
            <person name="Akiyama N."/>
            <person name="Yazawa K."/>
            <person name="Gonoi T."/>
            <person name="Mikami Y."/>
        </authorList>
    </citation>
    <scope>NUCLEOTIDE SEQUENCE [LARGE SCALE GENOMIC DNA]</scope>
    <source>
        <strain evidence="3">NBRC 107696</strain>
    </source>
</reference>
<dbReference type="InterPro" id="IPR022742">
    <property type="entry name" value="Hydrolase_4"/>
</dbReference>
<dbReference type="PIRSF" id="PIRSF037442">
    <property type="entry name" value="UCP037442_abhydr"/>
    <property type="match status" value="1"/>
</dbReference>
<comment type="caution">
    <text evidence="2">The sequence shown here is derived from an EMBL/GenBank/DDBJ whole genome shotgun (WGS) entry which is preliminary data.</text>
</comment>
<dbReference type="OrthoDB" id="4536625at2"/>
<proteinExistence type="predicted"/>
<sequence length="252" mass="27588">MTEPIVLIAPAMAIGSGYYRPLVEAFERRGWDAVALPRRGFERGEPRASRASDWGYDDEIGDIETAVTRVRGENPRRPVVLLGHSLGGQLVAGHELTRTPADGVVTVGASFPYFRHFRYGGLPLALLAGVVVPATTAVFGYLPKPAFGAPGARTLMREWSRMVRSGRPPFPVAGPVDTPALMISLDGDDLSPSAAVDDLAERFFAARSVTRWHYLDRDVPDGASNDHIAWVRTPDAVVDRIVDWWTREGAER</sequence>
<evidence type="ECO:0000313" key="3">
    <source>
        <dbReference type="Proteomes" id="UP000444960"/>
    </source>
</evidence>